<feature type="region of interest" description="Disordered" evidence="1">
    <location>
        <begin position="74"/>
        <end position="94"/>
    </location>
</feature>
<dbReference type="Gene3D" id="3.50.50.60">
    <property type="entry name" value="FAD/NAD(P)-binding domain"/>
    <property type="match status" value="1"/>
</dbReference>
<dbReference type="Proteomes" id="UP000268623">
    <property type="component" value="Unassembled WGS sequence"/>
</dbReference>
<evidence type="ECO:0008006" key="4">
    <source>
        <dbReference type="Google" id="ProtNLM"/>
    </source>
</evidence>
<evidence type="ECO:0000256" key="1">
    <source>
        <dbReference type="SAM" id="MobiDB-lite"/>
    </source>
</evidence>
<evidence type="ECO:0000313" key="2">
    <source>
        <dbReference type="EMBL" id="RNJ48863.1"/>
    </source>
</evidence>
<organism evidence="2 3">
    <name type="scientific">Methylocystis hirsuta</name>
    <dbReference type="NCBI Taxonomy" id="369798"/>
    <lineage>
        <taxon>Bacteria</taxon>
        <taxon>Pseudomonadati</taxon>
        <taxon>Pseudomonadota</taxon>
        <taxon>Alphaproteobacteria</taxon>
        <taxon>Hyphomicrobiales</taxon>
        <taxon>Methylocystaceae</taxon>
        <taxon>Methylocystis</taxon>
    </lineage>
</organism>
<comment type="caution">
    <text evidence="2">The sequence shown here is derived from an EMBL/GenBank/DDBJ whole genome shotgun (WGS) entry which is preliminary data.</text>
</comment>
<protein>
    <recommendedName>
        <fullName evidence="4">FAD-dependent oxidoreductase</fullName>
    </recommendedName>
</protein>
<evidence type="ECO:0000313" key="3">
    <source>
        <dbReference type="Proteomes" id="UP000268623"/>
    </source>
</evidence>
<reference evidence="2 3" key="1">
    <citation type="submission" date="2018-08" db="EMBL/GenBank/DDBJ databases">
        <title>Genome sequence of Methylocystis hirsuta CSC1, a methanotroph able to accumulate PHAs.</title>
        <authorList>
            <person name="Bordel S."/>
            <person name="Rodriguez E."/>
            <person name="Gancedo J."/>
            <person name="Munoz R."/>
        </authorList>
    </citation>
    <scope>NUCLEOTIDE SEQUENCE [LARGE SCALE GENOMIC DNA]</scope>
    <source>
        <strain evidence="2 3">CSC1</strain>
    </source>
</reference>
<accession>A0A3M9XKP7</accession>
<dbReference type="InterPro" id="IPR036188">
    <property type="entry name" value="FAD/NAD-bd_sf"/>
</dbReference>
<dbReference type="SUPFAM" id="SSF51905">
    <property type="entry name" value="FAD/NAD(P)-binding domain"/>
    <property type="match status" value="1"/>
</dbReference>
<keyword evidence="3" id="KW-1185">Reference proteome</keyword>
<proteinExistence type="predicted"/>
<name>A0A3M9XKP7_9HYPH</name>
<dbReference type="AlphaFoldDB" id="A0A3M9XKP7"/>
<dbReference type="EMBL" id="QWDD01000001">
    <property type="protein sequence ID" value="RNJ48863.1"/>
    <property type="molecule type" value="Genomic_DNA"/>
</dbReference>
<sequence length="94" mass="10198">MRIELRQRSCEFFKKPRKLSAVKVRKDACAHSPCQARSRANAETCDAIVIGAGRNGLACACYLARAGLSAPQSRLELSGAASSRSVRTETSRRS</sequence>
<gene>
    <name evidence="2" type="ORF">D1O30_03755</name>
</gene>